<dbReference type="PANTHER" id="PTHR48156:SF1">
    <property type="entry name" value="TRANSMEMBRANE PROTEIN"/>
    <property type="match status" value="1"/>
</dbReference>
<gene>
    <name evidence="1" type="ORF">BRADI_4g39255v3</name>
</gene>
<reference evidence="1 2" key="1">
    <citation type="journal article" date="2010" name="Nature">
        <title>Genome sequencing and analysis of the model grass Brachypodium distachyon.</title>
        <authorList>
            <consortium name="International Brachypodium Initiative"/>
        </authorList>
    </citation>
    <scope>NUCLEOTIDE SEQUENCE [LARGE SCALE GENOMIC DNA]</scope>
    <source>
        <strain evidence="1 2">Bd21</strain>
    </source>
</reference>
<dbReference type="AlphaFoldDB" id="A0A0Q3EW30"/>
<evidence type="ECO:0000313" key="1">
    <source>
        <dbReference type="EMBL" id="KQJ91702.1"/>
    </source>
</evidence>
<dbReference type="PANTHER" id="PTHR48156">
    <property type="entry name" value="TRANSMEMBRANE PROTEIN"/>
    <property type="match status" value="1"/>
</dbReference>
<reference evidence="1" key="2">
    <citation type="submission" date="2017-06" db="EMBL/GenBank/DDBJ databases">
        <title>WGS assembly of Brachypodium distachyon.</title>
        <authorList>
            <consortium name="The International Brachypodium Initiative"/>
            <person name="Lucas S."/>
            <person name="Harmon-Smith M."/>
            <person name="Lail K."/>
            <person name="Tice H."/>
            <person name="Grimwood J."/>
            <person name="Bruce D."/>
            <person name="Barry K."/>
            <person name="Shu S."/>
            <person name="Lindquist E."/>
            <person name="Wang M."/>
            <person name="Pitluck S."/>
            <person name="Vogel J.P."/>
            <person name="Garvin D.F."/>
            <person name="Mockler T.C."/>
            <person name="Schmutz J."/>
            <person name="Rokhsar D."/>
            <person name="Bevan M.W."/>
        </authorList>
    </citation>
    <scope>NUCLEOTIDE SEQUENCE</scope>
    <source>
        <strain evidence="1">Bd21</strain>
    </source>
</reference>
<dbReference type="Proteomes" id="UP000008810">
    <property type="component" value="Chromosome 4"/>
</dbReference>
<sequence>MAMPWDMAVCIACNVWVLLDGWVSTCFLAADEVARLLRSATH</sequence>
<dbReference type="OrthoDB" id="603217at2759"/>
<protein>
    <submittedName>
        <fullName evidence="1 2">Uncharacterized protein</fullName>
    </submittedName>
</protein>
<name>A0A0Q3EW30_BRADI</name>
<dbReference type="EnsemblPlants" id="KQJ91702">
    <property type="protein sequence ID" value="KQJ91702"/>
    <property type="gene ID" value="BRADI_4g39255v3"/>
</dbReference>
<proteinExistence type="predicted"/>
<accession>A0A0Q3EW30</accession>
<dbReference type="Gramene" id="KQJ91702">
    <property type="protein sequence ID" value="KQJ91702"/>
    <property type="gene ID" value="BRADI_4g39255v3"/>
</dbReference>
<organism evidence="1">
    <name type="scientific">Brachypodium distachyon</name>
    <name type="common">Purple false brome</name>
    <name type="synonym">Trachynia distachya</name>
    <dbReference type="NCBI Taxonomy" id="15368"/>
    <lineage>
        <taxon>Eukaryota</taxon>
        <taxon>Viridiplantae</taxon>
        <taxon>Streptophyta</taxon>
        <taxon>Embryophyta</taxon>
        <taxon>Tracheophyta</taxon>
        <taxon>Spermatophyta</taxon>
        <taxon>Magnoliopsida</taxon>
        <taxon>Liliopsida</taxon>
        <taxon>Poales</taxon>
        <taxon>Poaceae</taxon>
        <taxon>BOP clade</taxon>
        <taxon>Pooideae</taxon>
        <taxon>Stipodae</taxon>
        <taxon>Brachypodieae</taxon>
        <taxon>Brachypodium</taxon>
    </lineage>
</organism>
<dbReference type="InParanoid" id="A0A0Q3EW30"/>
<reference evidence="2" key="3">
    <citation type="submission" date="2018-08" db="UniProtKB">
        <authorList>
            <consortium name="EnsemblPlants"/>
        </authorList>
    </citation>
    <scope>IDENTIFICATION</scope>
    <source>
        <strain evidence="2">cv. Bd21</strain>
    </source>
</reference>
<keyword evidence="3" id="KW-1185">Reference proteome</keyword>
<dbReference type="EMBL" id="CM000883">
    <property type="protein sequence ID" value="KQJ91702.1"/>
    <property type="molecule type" value="Genomic_DNA"/>
</dbReference>
<evidence type="ECO:0000313" key="3">
    <source>
        <dbReference type="Proteomes" id="UP000008810"/>
    </source>
</evidence>
<dbReference type="FunCoup" id="A0A0Q3EW30">
    <property type="interactions" value="18"/>
</dbReference>
<evidence type="ECO:0000313" key="2">
    <source>
        <dbReference type="EnsemblPlants" id="KQJ91702"/>
    </source>
</evidence>